<dbReference type="Proteomes" id="UP000324222">
    <property type="component" value="Unassembled WGS sequence"/>
</dbReference>
<sequence length="189" mass="21526">MTNSFIVLEGVEEERERDKAGDDEMKRSYDSLPADKILVVGDSHVRHLDSSFCAKYRKQRTKVCLPGAGIERISAQLDTRLADGTKPIVFFSTGGSDFCKVKIEELFRRFKEVLAKVGNKDATPVVCSVLPRRGLFRTIAVNYRLADHCRSNGWAFIDNWDLFLRQRHLVCQGWSAFITPRCSCFGWNT</sequence>
<name>A0A5B7F6N7_PORTR</name>
<dbReference type="Gene3D" id="3.40.50.12700">
    <property type="match status" value="1"/>
</dbReference>
<organism evidence="1 2">
    <name type="scientific">Portunus trituberculatus</name>
    <name type="common">Swimming crab</name>
    <name type="synonym">Neptunus trituberculatus</name>
    <dbReference type="NCBI Taxonomy" id="210409"/>
    <lineage>
        <taxon>Eukaryota</taxon>
        <taxon>Metazoa</taxon>
        <taxon>Ecdysozoa</taxon>
        <taxon>Arthropoda</taxon>
        <taxon>Crustacea</taxon>
        <taxon>Multicrustacea</taxon>
        <taxon>Malacostraca</taxon>
        <taxon>Eumalacostraca</taxon>
        <taxon>Eucarida</taxon>
        <taxon>Decapoda</taxon>
        <taxon>Pleocyemata</taxon>
        <taxon>Brachyura</taxon>
        <taxon>Eubrachyura</taxon>
        <taxon>Portunoidea</taxon>
        <taxon>Portunidae</taxon>
        <taxon>Portuninae</taxon>
        <taxon>Portunus</taxon>
    </lineage>
</organism>
<dbReference type="Gene3D" id="3.40.50.12690">
    <property type="match status" value="1"/>
</dbReference>
<proteinExistence type="predicted"/>
<comment type="caution">
    <text evidence="1">The sequence shown here is derived from an EMBL/GenBank/DDBJ whole genome shotgun (WGS) entry which is preliminary data.</text>
</comment>
<dbReference type="EMBL" id="VSRR010004973">
    <property type="protein sequence ID" value="MPC41217.1"/>
    <property type="molecule type" value="Genomic_DNA"/>
</dbReference>
<evidence type="ECO:0000313" key="2">
    <source>
        <dbReference type="Proteomes" id="UP000324222"/>
    </source>
</evidence>
<keyword evidence="2" id="KW-1185">Reference proteome</keyword>
<gene>
    <name evidence="1" type="ORF">E2C01_034804</name>
</gene>
<accession>A0A5B7F6N7</accession>
<protein>
    <submittedName>
        <fullName evidence="1">Uncharacterized protein</fullName>
    </submittedName>
</protein>
<dbReference type="OrthoDB" id="10072345at2759"/>
<dbReference type="AlphaFoldDB" id="A0A5B7F6N7"/>
<evidence type="ECO:0000313" key="1">
    <source>
        <dbReference type="EMBL" id="MPC41217.1"/>
    </source>
</evidence>
<reference evidence="1 2" key="1">
    <citation type="submission" date="2019-05" db="EMBL/GenBank/DDBJ databases">
        <title>Another draft genome of Portunus trituberculatus and its Hox gene families provides insights of decapod evolution.</title>
        <authorList>
            <person name="Jeong J.-H."/>
            <person name="Song I."/>
            <person name="Kim S."/>
            <person name="Choi T."/>
            <person name="Kim D."/>
            <person name="Ryu S."/>
            <person name="Kim W."/>
        </authorList>
    </citation>
    <scope>NUCLEOTIDE SEQUENCE [LARGE SCALE GENOMIC DNA]</scope>
    <source>
        <tissue evidence="1">Muscle</tissue>
    </source>
</reference>
<dbReference type="SUPFAM" id="SSF52266">
    <property type="entry name" value="SGNH hydrolase"/>
    <property type="match status" value="1"/>
</dbReference>